<accession>A0A7W7FXD1</accession>
<feature type="region of interest" description="Disordered" evidence="1">
    <location>
        <begin position="174"/>
        <end position="248"/>
    </location>
</feature>
<dbReference type="InterPro" id="IPR011044">
    <property type="entry name" value="Quino_amine_DH_bsu"/>
</dbReference>
<sequence>MLVVAAVLLAGLFVSAWVRGEEQRTLADSRAPTQEARNQLMRQYLAHEPASRDGRVVLAVSNLGQATLFTETSAGQVRARQVPPSYVRHPMVSADGRRAAFVNDDGTGGWFPVDPEAEAAMGEIRQLPRLPGRLVKMAQQGNAVSLSLDGRLLLVPTEDRLVWWDLDAGAIGGSAPQPASRGPWWRQVTGSGSGSPATARPWWSAASWTRSGKSCTASRSPKARRLAPPTRRPSWSAPTSRWTGPGSEPWCRTTVWPPACPSA</sequence>
<evidence type="ECO:0000313" key="2">
    <source>
        <dbReference type="EMBL" id="MBB4678804.1"/>
    </source>
</evidence>
<evidence type="ECO:0000256" key="1">
    <source>
        <dbReference type="SAM" id="MobiDB-lite"/>
    </source>
</evidence>
<proteinExistence type="predicted"/>
<dbReference type="Proteomes" id="UP000533598">
    <property type="component" value="Unassembled WGS sequence"/>
</dbReference>
<dbReference type="AlphaFoldDB" id="A0A7W7FXD1"/>
<protein>
    <submittedName>
        <fullName evidence="2">Putative SnoaL-like aldol condensation-catalyzing enzyme</fullName>
    </submittedName>
</protein>
<gene>
    <name evidence="2" type="ORF">HNR67_004922</name>
</gene>
<organism evidence="2 3">
    <name type="scientific">Crossiella cryophila</name>
    <dbReference type="NCBI Taxonomy" id="43355"/>
    <lineage>
        <taxon>Bacteria</taxon>
        <taxon>Bacillati</taxon>
        <taxon>Actinomycetota</taxon>
        <taxon>Actinomycetes</taxon>
        <taxon>Pseudonocardiales</taxon>
        <taxon>Pseudonocardiaceae</taxon>
        <taxon>Crossiella</taxon>
    </lineage>
</organism>
<comment type="caution">
    <text evidence="2">The sequence shown here is derived from an EMBL/GenBank/DDBJ whole genome shotgun (WGS) entry which is preliminary data.</text>
</comment>
<name>A0A7W7FXD1_9PSEU</name>
<keyword evidence="3" id="KW-1185">Reference proteome</keyword>
<dbReference type="RefSeq" id="WP_185011812.1">
    <property type="nucleotide sequence ID" value="NZ_BAAAUI010000052.1"/>
</dbReference>
<evidence type="ECO:0000313" key="3">
    <source>
        <dbReference type="Proteomes" id="UP000533598"/>
    </source>
</evidence>
<dbReference type="SUPFAM" id="SSF50969">
    <property type="entry name" value="YVTN repeat-like/Quinoprotein amine dehydrogenase"/>
    <property type="match status" value="1"/>
</dbReference>
<dbReference type="EMBL" id="JACHMH010000001">
    <property type="protein sequence ID" value="MBB4678804.1"/>
    <property type="molecule type" value="Genomic_DNA"/>
</dbReference>
<feature type="compositionally biased region" description="Polar residues" evidence="1">
    <location>
        <begin position="206"/>
        <end position="219"/>
    </location>
</feature>
<reference evidence="2 3" key="1">
    <citation type="submission" date="2020-08" db="EMBL/GenBank/DDBJ databases">
        <title>Sequencing the genomes of 1000 actinobacteria strains.</title>
        <authorList>
            <person name="Klenk H.-P."/>
        </authorList>
    </citation>
    <scope>NUCLEOTIDE SEQUENCE [LARGE SCALE GENOMIC DNA]</scope>
    <source>
        <strain evidence="2 3">DSM 44230</strain>
    </source>
</reference>